<comment type="similarity">
    <text evidence="1 5">Belongs to the MreC family.</text>
</comment>
<dbReference type="InterPro" id="IPR055342">
    <property type="entry name" value="MreC_beta-barrel_core"/>
</dbReference>
<dbReference type="EMBL" id="MWPS01000016">
    <property type="protein sequence ID" value="OPG16426.1"/>
    <property type="molecule type" value="Genomic_DNA"/>
</dbReference>
<dbReference type="InterPro" id="IPR042177">
    <property type="entry name" value="Cell/Rod_1"/>
</dbReference>
<dbReference type="InterPro" id="IPR042175">
    <property type="entry name" value="Cell/Rod_MreC_2"/>
</dbReference>
<evidence type="ECO:0000259" key="6">
    <source>
        <dbReference type="Pfam" id="PF04085"/>
    </source>
</evidence>
<evidence type="ECO:0000256" key="3">
    <source>
        <dbReference type="ARBA" id="ARBA00022960"/>
    </source>
</evidence>
<dbReference type="PANTHER" id="PTHR34138:SF1">
    <property type="entry name" value="CELL SHAPE-DETERMINING PROTEIN MREC"/>
    <property type="match status" value="1"/>
</dbReference>
<comment type="caution">
    <text evidence="7">The sequence shown here is derived from an EMBL/GenBank/DDBJ whole genome shotgun (WGS) entry which is preliminary data.</text>
</comment>
<name>A0A1V4EU14_9BACL</name>
<dbReference type="RefSeq" id="WP_079290210.1">
    <property type="nucleotide sequence ID" value="NZ_MWPS01000016.1"/>
</dbReference>
<protein>
    <recommendedName>
        <fullName evidence="2 5">Cell shape-determining protein MreC</fullName>
    </recommendedName>
    <alternativeName>
        <fullName evidence="4 5">Cell shape protein MreC</fullName>
    </alternativeName>
</protein>
<evidence type="ECO:0000256" key="2">
    <source>
        <dbReference type="ARBA" id="ARBA00013855"/>
    </source>
</evidence>
<evidence type="ECO:0000256" key="1">
    <source>
        <dbReference type="ARBA" id="ARBA00009369"/>
    </source>
</evidence>
<gene>
    <name evidence="7" type="ORF">B2M26_05990</name>
</gene>
<reference evidence="7 8" key="1">
    <citation type="submission" date="2017-02" db="EMBL/GenBank/DDBJ databases">
        <title>Draft genome of Acidibacillus ferrooxidans Huett2.</title>
        <authorList>
            <person name="Schopf S."/>
        </authorList>
    </citation>
    <scope>NUCLEOTIDE SEQUENCE [LARGE SCALE GENOMIC DNA]</scope>
    <source>
        <strain evidence="7 8">Huett2</strain>
    </source>
</reference>
<dbReference type="InterPro" id="IPR007221">
    <property type="entry name" value="MreC"/>
</dbReference>
<dbReference type="PANTHER" id="PTHR34138">
    <property type="entry name" value="CELL SHAPE-DETERMINING PROTEIN MREC"/>
    <property type="match status" value="1"/>
</dbReference>
<dbReference type="Gene3D" id="2.40.10.350">
    <property type="entry name" value="Rod shape-determining protein MreC, domain 2"/>
    <property type="match status" value="1"/>
</dbReference>
<evidence type="ECO:0000256" key="5">
    <source>
        <dbReference type="PIRNR" id="PIRNR038471"/>
    </source>
</evidence>
<dbReference type="Gene3D" id="2.40.10.340">
    <property type="entry name" value="Rod shape-determining protein MreC, domain 1"/>
    <property type="match status" value="1"/>
</dbReference>
<dbReference type="Proteomes" id="UP000190229">
    <property type="component" value="Unassembled WGS sequence"/>
</dbReference>
<dbReference type="GO" id="GO:0008360">
    <property type="term" value="P:regulation of cell shape"/>
    <property type="evidence" value="ECO:0007669"/>
    <property type="project" value="UniProtKB-KW"/>
</dbReference>
<accession>A0A1V4EU14</accession>
<keyword evidence="8" id="KW-1185">Reference proteome</keyword>
<evidence type="ECO:0000256" key="4">
    <source>
        <dbReference type="ARBA" id="ARBA00032089"/>
    </source>
</evidence>
<dbReference type="AlphaFoldDB" id="A0A1V4EU14"/>
<comment type="function">
    <text evidence="5">Involved in formation and maintenance of cell shape.</text>
</comment>
<evidence type="ECO:0000313" key="7">
    <source>
        <dbReference type="EMBL" id="OPG16426.1"/>
    </source>
</evidence>
<dbReference type="NCBIfam" id="TIGR00219">
    <property type="entry name" value="mreC"/>
    <property type="match status" value="1"/>
</dbReference>
<feature type="domain" description="Rod shape-determining protein MreC beta-barrel core" evidence="6">
    <location>
        <begin position="124"/>
        <end position="277"/>
    </location>
</feature>
<organism evidence="7 8">
    <name type="scientific">Ferroacidibacillus organovorans</name>
    <dbReference type="NCBI Taxonomy" id="1765683"/>
    <lineage>
        <taxon>Bacteria</taxon>
        <taxon>Bacillati</taxon>
        <taxon>Bacillota</taxon>
        <taxon>Bacilli</taxon>
        <taxon>Bacillales</taxon>
        <taxon>Alicyclobacillaceae</taxon>
        <taxon>Ferroacidibacillus</taxon>
    </lineage>
</organism>
<keyword evidence="3 5" id="KW-0133">Cell shape</keyword>
<dbReference type="Pfam" id="PF04085">
    <property type="entry name" value="MreC"/>
    <property type="match status" value="1"/>
</dbReference>
<dbReference type="PIRSF" id="PIRSF038471">
    <property type="entry name" value="MreC"/>
    <property type="match status" value="1"/>
</dbReference>
<proteinExistence type="inferred from homology"/>
<dbReference type="GO" id="GO:0005886">
    <property type="term" value="C:plasma membrane"/>
    <property type="evidence" value="ECO:0007669"/>
    <property type="project" value="TreeGrafter"/>
</dbReference>
<evidence type="ECO:0000313" key="8">
    <source>
        <dbReference type="Proteomes" id="UP000190229"/>
    </source>
</evidence>
<sequence length="286" mass="30340">MGRLFSGGRLLGFLAGLIVLFIVAAVTLHNRAFRSSWPERAVRDVTSIVSEWLYTPTFQVETFFSRIKDLTALYQENSALQALAAKDATLQISLDQIKQANVQLQQMVGYRSTNPQYKLIAARVTGRSPLTWDSDITISVGRDAGVARDMPVLNQNGALVGRVTSASNLSSVVSLLTSSASADGVSASIINGKQATFGIVSGNAAAPNDLLMQFISQMSTTAHVGDLVVTSGLSTMYPRGILIGKVQSFQLDGTGITKSAVIAPAANFNAIDYVFVLVPGAGQVIP</sequence>